<dbReference type="GO" id="GO:0005856">
    <property type="term" value="C:cytoskeleton"/>
    <property type="evidence" value="ECO:0007669"/>
    <property type="project" value="TreeGrafter"/>
</dbReference>
<comment type="catalytic activity">
    <reaction evidence="9">
        <text>L-threonyl-[protein] + ATP = O-phospho-L-threonyl-[protein] + ADP + H(+)</text>
        <dbReference type="Rhea" id="RHEA:46608"/>
        <dbReference type="Rhea" id="RHEA-COMP:11060"/>
        <dbReference type="Rhea" id="RHEA-COMP:11605"/>
        <dbReference type="ChEBI" id="CHEBI:15378"/>
        <dbReference type="ChEBI" id="CHEBI:30013"/>
        <dbReference type="ChEBI" id="CHEBI:30616"/>
        <dbReference type="ChEBI" id="CHEBI:61977"/>
        <dbReference type="ChEBI" id="CHEBI:456216"/>
        <dbReference type="EC" id="2.7.12.1"/>
    </reaction>
</comment>
<dbReference type="GO" id="GO:0004674">
    <property type="term" value="F:protein serine/threonine kinase activity"/>
    <property type="evidence" value="ECO:0007669"/>
    <property type="project" value="UniProtKB-KW"/>
</dbReference>
<dbReference type="Gene3D" id="3.30.200.20">
    <property type="entry name" value="Phosphorylase Kinase, domain 1"/>
    <property type="match status" value="1"/>
</dbReference>
<dbReference type="PROSITE" id="PS00107">
    <property type="entry name" value="PROTEIN_KINASE_ATP"/>
    <property type="match status" value="1"/>
</dbReference>
<feature type="compositionally biased region" description="Basic and acidic residues" evidence="12">
    <location>
        <begin position="260"/>
        <end position="269"/>
    </location>
</feature>
<reference evidence="14" key="1">
    <citation type="submission" date="2023-03" db="EMBL/GenBank/DDBJ databases">
        <title>Mating type loci evolution in Malassezia.</title>
        <authorList>
            <person name="Coelho M.A."/>
        </authorList>
    </citation>
    <scope>NUCLEOTIDE SEQUENCE</scope>
    <source>
        <strain evidence="14">CBS 10434</strain>
    </source>
</reference>
<feature type="compositionally biased region" description="Low complexity" evidence="12">
    <location>
        <begin position="391"/>
        <end position="405"/>
    </location>
</feature>
<dbReference type="InterPro" id="IPR000719">
    <property type="entry name" value="Prot_kinase_dom"/>
</dbReference>
<feature type="region of interest" description="Disordered" evidence="12">
    <location>
        <begin position="1"/>
        <end position="69"/>
    </location>
</feature>
<dbReference type="PANTHER" id="PTHR24058">
    <property type="entry name" value="DUAL SPECIFICITY PROTEIN KINASE"/>
    <property type="match status" value="1"/>
</dbReference>
<keyword evidence="15" id="KW-1185">Reference proteome</keyword>
<evidence type="ECO:0000256" key="7">
    <source>
        <dbReference type="ARBA" id="ARBA00022840"/>
    </source>
</evidence>
<keyword evidence="6" id="KW-0418">Kinase</keyword>
<feature type="domain" description="Protein kinase" evidence="13">
    <location>
        <begin position="712"/>
        <end position="1008"/>
    </location>
</feature>
<feature type="compositionally biased region" description="Polar residues" evidence="12">
    <location>
        <begin position="163"/>
        <end position="180"/>
    </location>
</feature>
<dbReference type="FunFam" id="1.10.510.10:FF:000112">
    <property type="entry name" value="Putative dual specificity tyrosine-phosphorylation-regulated kinase 2"/>
    <property type="match status" value="1"/>
</dbReference>
<keyword evidence="5 11" id="KW-0547">Nucleotide-binding</keyword>
<evidence type="ECO:0000256" key="8">
    <source>
        <dbReference type="ARBA" id="ARBA00049003"/>
    </source>
</evidence>
<keyword evidence="7 11" id="KW-0067">ATP-binding</keyword>
<feature type="region of interest" description="Disordered" evidence="12">
    <location>
        <begin position="163"/>
        <end position="242"/>
    </location>
</feature>
<keyword evidence="4" id="KW-0808">Transferase</keyword>
<sequence>MDRTKGSVDTAPAPLPSFTSMQFDKLVPQETSYHAQDASHPSPLQKATSQVDRSHHRQPSLGNKPPFGHAALLPPPVMQLHTQEDASNTSGTDLAHTMHHLDVSDAYATSATVPQADDKSLDDVFTGQMPHMVPTMTLPSQEKDVAGRTAFSRLEKEAGVDQTRWTVMPNSAATPLSSDTPPAMGQALGSPSPMAAPSVAQAYPAPPPVPDASPRIPKSPRWRRQSSAAQVDDGDESSSIAGRLSRRSLMALGSIFKVSPRRDKAKEDANPESAETDAVSTPSRMSRISFTRRRRQSTHLRTPRMDDAQGGGSDAAMLEAPPSSLPVSAPHGASKAGRRDASDTGPVPRTEPSPYYAAKAQGSRIPRASSMMRMLNRKPADTDEKPALPTSASMQSVSSVSESPSQRMLAARASLMSEQGGPSRRYAEEIGSPVKARSVRKSYASSEAMEALRRQRQLAATPKEKGAVRTRQDRASGTIPTVGAVAASRVEQAMHVSSQRDQASEALRRSRDEAESDAATQKHDTVAAESVLGTPSSGPSAGHVTSGTVASVAPAGWASVNRPYAPESGIPVPTNVRQRSSSVQSRRATRTPTLVDDTAAADEEMERHVQRVCRRKIAAGARPEDLDKLYSFPQPVAASKRLSPRQAEVIYGNHLCPYEVQEMKEYENIYYVGSFARHKHYAVPNKPERNFGYDDERGDYIVNMRDHLAYRYEITKLLGRGSFGQVLQCRDHKTGKYVAIKLIRNKRRFHHQAVVEVKIMKHLTEADTDDGHHVVHMSDSFTFRHHLCVTMELLSINLYELIKANSFEGFSTTLIRRFAYQTLTCLSLMWQAHIVHCDLKPENILLVHPRRSEIRVIDFGSSCFEDEKVYTYIQSRFYRSPEVILGVDYHMAIDMWSLGCILVELHTGYPIFPGENEQDQLACMMEVLGVPDRGLLERSTRRKLFFDSTGAPRPVVTSRGQKRRPSSKSLISAVRSNDELFLDFIARCLTWDPERRLQPEAALRHPWFLQRGAEAGALPRVPTTRRPPRSDAPRDGSLLPRATPAGASVRSSDVSTQ</sequence>
<feature type="compositionally biased region" description="Polar residues" evidence="12">
    <location>
        <begin position="533"/>
        <end position="547"/>
    </location>
</feature>
<accession>A0AAF0J152</accession>
<evidence type="ECO:0000256" key="2">
    <source>
        <dbReference type="ARBA" id="ARBA00013203"/>
    </source>
</evidence>
<dbReference type="Proteomes" id="UP001220961">
    <property type="component" value="Chromosome 6"/>
</dbReference>
<evidence type="ECO:0000256" key="1">
    <source>
        <dbReference type="ARBA" id="ARBA00008867"/>
    </source>
</evidence>
<evidence type="ECO:0000256" key="3">
    <source>
        <dbReference type="ARBA" id="ARBA00022527"/>
    </source>
</evidence>
<evidence type="ECO:0000256" key="4">
    <source>
        <dbReference type="ARBA" id="ARBA00022679"/>
    </source>
</evidence>
<comment type="catalytic activity">
    <reaction evidence="8">
        <text>L-seryl-[protein] + ATP = O-phospho-L-seryl-[protein] + ADP + H(+)</text>
        <dbReference type="Rhea" id="RHEA:17989"/>
        <dbReference type="Rhea" id="RHEA-COMP:9863"/>
        <dbReference type="Rhea" id="RHEA-COMP:11604"/>
        <dbReference type="ChEBI" id="CHEBI:15378"/>
        <dbReference type="ChEBI" id="CHEBI:29999"/>
        <dbReference type="ChEBI" id="CHEBI:30616"/>
        <dbReference type="ChEBI" id="CHEBI:83421"/>
        <dbReference type="ChEBI" id="CHEBI:456216"/>
        <dbReference type="EC" id="2.7.12.1"/>
    </reaction>
</comment>
<feature type="compositionally biased region" description="Basic and acidic residues" evidence="12">
    <location>
        <begin position="462"/>
        <end position="474"/>
    </location>
</feature>
<dbReference type="GO" id="GO:0005524">
    <property type="term" value="F:ATP binding"/>
    <property type="evidence" value="ECO:0007669"/>
    <property type="project" value="UniProtKB-UniRule"/>
</dbReference>
<organism evidence="14 15">
    <name type="scientific">Malassezia caprae</name>
    <dbReference type="NCBI Taxonomy" id="1381934"/>
    <lineage>
        <taxon>Eukaryota</taxon>
        <taxon>Fungi</taxon>
        <taxon>Dikarya</taxon>
        <taxon>Basidiomycota</taxon>
        <taxon>Ustilaginomycotina</taxon>
        <taxon>Malasseziomycetes</taxon>
        <taxon>Malasseziales</taxon>
        <taxon>Malasseziaceae</taxon>
        <taxon>Malassezia</taxon>
    </lineage>
</organism>
<dbReference type="CDD" id="cd14210">
    <property type="entry name" value="PKc_DYRK"/>
    <property type="match status" value="1"/>
</dbReference>
<dbReference type="GO" id="GO:0004712">
    <property type="term" value="F:protein serine/threonine/tyrosine kinase activity"/>
    <property type="evidence" value="ECO:0007669"/>
    <property type="project" value="UniProtKB-EC"/>
</dbReference>
<comment type="similarity">
    <text evidence="1">Belongs to the protein kinase superfamily. CMGC Ser/Thr protein kinase family. MNB/DYRK subfamily.</text>
</comment>
<dbReference type="InterPro" id="IPR008271">
    <property type="entry name" value="Ser/Thr_kinase_AS"/>
</dbReference>
<dbReference type="AlphaFoldDB" id="A0AAF0J152"/>
<dbReference type="Pfam" id="PF00069">
    <property type="entry name" value="Pkinase"/>
    <property type="match status" value="1"/>
</dbReference>
<feature type="compositionally biased region" description="Basic residues" evidence="12">
    <location>
        <begin position="290"/>
        <end position="302"/>
    </location>
</feature>
<evidence type="ECO:0000256" key="11">
    <source>
        <dbReference type="PROSITE-ProRule" id="PRU10141"/>
    </source>
</evidence>
<name>A0AAF0J152_9BASI</name>
<dbReference type="InterPro" id="IPR011009">
    <property type="entry name" value="Kinase-like_dom_sf"/>
</dbReference>
<dbReference type="InterPro" id="IPR042521">
    <property type="entry name" value="DYRK"/>
</dbReference>
<feature type="region of interest" description="Disordered" evidence="12">
    <location>
        <begin position="951"/>
        <end position="970"/>
    </location>
</feature>
<feature type="region of interest" description="Disordered" evidence="12">
    <location>
        <begin position="1015"/>
        <end position="1057"/>
    </location>
</feature>
<evidence type="ECO:0000259" key="13">
    <source>
        <dbReference type="PROSITE" id="PS50011"/>
    </source>
</evidence>
<evidence type="ECO:0000313" key="15">
    <source>
        <dbReference type="Proteomes" id="UP001220961"/>
    </source>
</evidence>
<gene>
    <name evidence="14" type="ORF">MCAP1_002914</name>
</gene>
<feature type="region of interest" description="Disordered" evidence="12">
    <location>
        <begin position="260"/>
        <end position="547"/>
    </location>
</feature>
<protein>
    <recommendedName>
        <fullName evidence="2">dual-specificity kinase</fullName>
        <ecNumber evidence="2">2.7.12.1</ecNumber>
    </recommendedName>
</protein>
<comment type="catalytic activity">
    <reaction evidence="10">
        <text>L-tyrosyl-[protein] + ATP = O-phospho-L-tyrosyl-[protein] + ADP + H(+)</text>
        <dbReference type="Rhea" id="RHEA:10596"/>
        <dbReference type="Rhea" id="RHEA-COMP:10136"/>
        <dbReference type="Rhea" id="RHEA-COMP:20101"/>
        <dbReference type="ChEBI" id="CHEBI:15378"/>
        <dbReference type="ChEBI" id="CHEBI:30616"/>
        <dbReference type="ChEBI" id="CHEBI:46858"/>
        <dbReference type="ChEBI" id="CHEBI:61978"/>
        <dbReference type="ChEBI" id="CHEBI:456216"/>
        <dbReference type="EC" id="2.7.12.1"/>
    </reaction>
</comment>
<feature type="region of interest" description="Disordered" evidence="12">
    <location>
        <begin position="566"/>
        <end position="601"/>
    </location>
</feature>
<dbReference type="InterPro" id="IPR017441">
    <property type="entry name" value="Protein_kinase_ATP_BS"/>
</dbReference>
<evidence type="ECO:0000256" key="9">
    <source>
        <dbReference type="ARBA" id="ARBA00049308"/>
    </source>
</evidence>
<evidence type="ECO:0000256" key="5">
    <source>
        <dbReference type="ARBA" id="ARBA00022741"/>
    </source>
</evidence>
<dbReference type="Gene3D" id="3.30.10.30">
    <property type="entry name" value="DYRK"/>
    <property type="match status" value="1"/>
</dbReference>
<evidence type="ECO:0000256" key="12">
    <source>
        <dbReference type="SAM" id="MobiDB-lite"/>
    </source>
</evidence>
<dbReference type="GO" id="GO:0005737">
    <property type="term" value="C:cytoplasm"/>
    <property type="evidence" value="ECO:0007669"/>
    <property type="project" value="TreeGrafter"/>
</dbReference>
<feature type="compositionally biased region" description="Basic and acidic residues" evidence="12">
    <location>
        <begin position="502"/>
        <end position="513"/>
    </location>
</feature>
<evidence type="ECO:0000256" key="10">
    <source>
        <dbReference type="ARBA" id="ARBA00051680"/>
    </source>
</evidence>
<dbReference type="PROSITE" id="PS50011">
    <property type="entry name" value="PROTEIN_KINASE_DOM"/>
    <property type="match status" value="1"/>
</dbReference>
<keyword evidence="3" id="KW-0723">Serine/threonine-protein kinase</keyword>
<feature type="binding site" evidence="11">
    <location>
        <position position="741"/>
    </location>
    <ligand>
        <name>ATP</name>
        <dbReference type="ChEBI" id="CHEBI:30616"/>
    </ligand>
</feature>
<dbReference type="Gene3D" id="1.10.510.10">
    <property type="entry name" value="Transferase(Phosphotransferase) domain 1"/>
    <property type="match status" value="1"/>
</dbReference>
<evidence type="ECO:0000256" key="6">
    <source>
        <dbReference type="ARBA" id="ARBA00022777"/>
    </source>
</evidence>
<feature type="compositionally biased region" description="Low complexity" evidence="12">
    <location>
        <begin position="576"/>
        <end position="586"/>
    </location>
</feature>
<dbReference type="SMART" id="SM00220">
    <property type="entry name" value="S_TKc"/>
    <property type="match status" value="1"/>
</dbReference>
<proteinExistence type="inferred from homology"/>
<evidence type="ECO:0000313" key="14">
    <source>
        <dbReference type="EMBL" id="WFD20665.1"/>
    </source>
</evidence>
<dbReference type="SUPFAM" id="SSF56112">
    <property type="entry name" value="Protein kinase-like (PK-like)"/>
    <property type="match status" value="1"/>
</dbReference>
<dbReference type="EC" id="2.7.12.1" evidence="2"/>
<dbReference type="PROSITE" id="PS00108">
    <property type="entry name" value="PROTEIN_KINASE_ST"/>
    <property type="match status" value="1"/>
</dbReference>
<dbReference type="EMBL" id="CP119913">
    <property type="protein sequence ID" value="WFD20665.1"/>
    <property type="molecule type" value="Genomic_DNA"/>
</dbReference>
<dbReference type="InterPro" id="IPR050494">
    <property type="entry name" value="Ser_Thr_dual-spec_kinase"/>
</dbReference>
<dbReference type="PANTHER" id="PTHR24058:SF22">
    <property type="entry name" value="DUAL SPECIFICITY TYROSINE-PHOSPHORYLATION-REGULATED KINASE 4"/>
    <property type="match status" value="1"/>
</dbReference>